<sequence>MQAYNKYSNTVSFLFLLISFSCLLNSISAQRDSERDSDDFDDSGFDDSGYNSPQNHDAEGSHHNPSSYSPANEEDLDDDDEVDESNNVAKVATNPPPQQFYSPANSIVMPIPLYQRHKRSIVQKEADIEDLENGSGGDPAKPLIRKRRYSKKYIGPVYTYVKTDKHAHYKWGVKHKVGKHLG</sequence>
<feature type="compositionally biased region" description="Acidic residues" evidence="1">
    <location>
        <begin position="72"/>
        <end position="84"/>
    </location>
</feature>
<reference evidence="3" key="1">
    <citation type="submission" date="2018-10" db="EMBL/GenBank/DDBJ databases">
        <title>Transcriptome assembly of Aceria tosichella (Wheat curl mite) Type 2.</title>
        <authorList>
            <person name="Scully E.D."/>
            <person name="Geib S.M."/>
            <person name="Palmer N.A."/>
            <person name="Gupta A.K."/>
            <person name="Sarath G."/>
            <person name="Tatineni S."/>
        </authorList>
    </citation>
    <scope>NUCLEOTIDE SEQUENCE</scope>
    <source>
        <strain evidence="3">LincolnNE</strain>
    </source>
</reference>
<protein>
    <submittedName>
        <fullName evidence="3">Uncharacterized protein</fullName>
    </submittedName>
</protein>
<evidence type="ECO:0000256" key="1">
    <source>
        <dbReference type="SAM" id="MobiDB-lite"/>
    </source>
</evidence>
<name>A0A6G1SPL7_9ACAR</name>
<organism evidence="3">
    <name type="scientific">Aceria tosichella</name>
    <name type="common">wheat curl mite</name>
    <dbReference type="NCBI Taxonomy" id="561515"/>
    <lineage>
        <taxon>Eukaryota</taxon>
        <taxon>Metazoa</taxon>
        <taxon>Ecdysozoa</taxon>
        <taxon>Arthropoda</taxon>
        <taxon>Chelicerata</taxon>
        <taxon>Arachnida</taxon>
        <taxon>Acari</taxon>
        <taxon>Acariformes</taxon>
        <taxon>Trombidiformes</taxon>
        <taxon>Prostigmata</taxon>
        <taxon>Eupodina</taxon>
        <taxon>Eriophyoidea</taxon>
        <taxon>Eriophyidae</taxon>
        <taxon>Eriophyinae</taxon>
        <taxon>Aceriini</taxon>
        <taxon>Aceria</taxon>
    </lineage>
</organism>
<keyword evidence="2" id="KW-0732">Signal</keyword>
<evidence type="ECO:0000256" key="2">
    <source>
        <dbReference type="SAM" id="SignalP"/>
    </source>
</evidence>
<accession>A0A6G1SPL7</accession>
<evidence type="ECO:0000313" key="3">
    <source>
        <dbReference type="EMBL" id="MDE52348.1"/>
    </source>
</evidence>
<dbReference type="AlphaFoldDB" id="A0A6G1SPL7"/>
<dbReference type="EMBL" id="GGYP01007577">
    <property type="protein sequence ID" value="MDE52348.1"/>
    <property type="molecule type" value="Transcribed_RNA"/>
</dbReference>
<dbReference type="PROSITE" id="PS51257">
    <property type="entry name" value="PROKAR_LIPOPROTEIN"/>
    <property type="match status" value="1"/>
</dbReference>
<gene>
    <name evidence="3" type="ORF">g.3705</name>
</gene>
<feature type="region of interest" description="Disordered" evidence="1">
    <location>
        <begin position="30"/>
        <end position="104"/>
    </location>
</feature>
<proteinExistence type="predicted"/>
<feature type="signal peptide" evidence="2">
    <location>
        <begin position="1"/>
        <end position="29"/>
    </location>
</feature>
<feature type="compositionally biased region" description="Acidic residues" evidence="1">
    <location>
        <begin position="35"/>
        <end position="45"/>
    </location>
</feature>
<feature type="chain" id="PRO_5026223056" evidence="2">
    <location>
        <begin position="30"/>
        <end position="182"/>
    </location>
</feature>